<keyword evidence="8" id="KW-1185">Reference proteome</keyword>
<name>U6G7E2_9EIME</name>
<dbReference type="GO" id="GO:0051537">
    <property type="term" value="F:2 iron, 2 sulfur cluster binding"/>
    <property type="evidence" value="ECO:0007669"/>
    <property type="project" value="UniProtKB-KW"/>
</dbReference>
<feature type="domain" description="Iron-binding zinc finger CDGSH type" evidence="6">
    <location>
        <begin position="108"/>
        <end position="144"/>
    </location>
</feature>
<keyword evidence="3" id="KW-0408">Iron</keyword>
<evidence type="ECO:0000313" key="8">
    <source>
        <dbReference type="Proteomes" id="UP000018201"/>
    </source>
</evidence>
<dbReference type="Proteomes" id="UP000018201">
    <property type="component" value="Unassembled WGS sequence"/>
</dbReference>
<dbReference type="Gene3D" id="3.40.5.90">
    <property type="entry name" value="CDGSH iron-sulfur domain, mitoNEET-type"/>
    <property type="match status" value="1"/>
</dbReference>
<dbReference type="GO" id="GO:0005737">
    <property type="term" value="C:cytoplasm"/>
    <property type="evidence" value="ECO:0007669"/>
    <property type="project" value="UniProtKB-ARBA"/>
</dbReference>
<accession>U6G7E2</accession>
<evidence type="ECO:0000256" key="3">
    <source>
        <dbReference type="ARBA" id="ARBA00023004"/>
    </source>
</evidence>
<dbReference type="VEuPathDB" id="ToxoDB:EPH_0026460"/>
<evidence type="ECO:0000313" key="7">
    <source>
        <dbReference type="EMBL" id="CDI76171.1"/>
    </source>
</evidence>
<proteinExistence type="predicted"/>
<comment type="cofactor">
    <cofactor evidence="5">
        <name>[2Fe-2S] cluster</name>
        <dbReference type="ChEBI" id="CHEBI:190135"/>
    </cofactor>
</comment>
<evidence type="ECO:0000259" key="6">
    <source>
        <dbReference type="SMART" id="SM00704"/>
    </source>
</evidence>
<gene>
    <name evidence="7" type="ORF">EPH_0026460</name>
</gene>
<sequence length="196" mass="20941">MGQQACKPLPKILRKAGDPMNVFSASVNGFSKLYLSSEDPVASCLGFSIVRRAAQAIAVVDRGTNPFRRFHCASVFDTASLGKGIPTLSLFLVRAASLVSDLPSVHQEIVYPTHKRTLNFSICRCWQSTKFPICDNSHKVLQKQGCNCGPAMLEVRQAPSVVEPREFRSTSGNSKEQPSAGVLFGGAASVAAAVAG</sequence>
<keyword evidence="2" id="KW-0479">Metal-binding</keyword>
<evidence type="ECO:0000256" key="2">
    <source>
        <dbReference type="ARBA" id="ARBA00022723"/>
    </source>
</evidence>
<dbReference type="GO" id="GO:0046872">
    <property type="term" value="F:metal ion binding"/>
    <property type="evidence" value="ECO:0007669"/>
    <property type="project" value="UniProtKB-KW"/>
</dbReference>
<reference evidence="7" key="1">
    <citation type="submission" date="2013-10" db="EMBL/GenBank/DDBJ databases">
        <title>Genomic analysis of the causative agents of coccidiosis in chickens.</title>
        <authorList>
            <person name="Reid A.J."/>
            <person name="Blake D."/>
            <person name="Billington K."/>
            <person name="Browne H."/>
            <person name="Dunn M."/>
            <person name="Hung S."/>
            <person name="Kawahara F."/>
            <person name="Miranda-Saavedra D."/>
            <person name="Mourier T."/>
            <person name="Nagra H."/>
            <person name="Otto T.D."/>
            <person name="Rawlings N."/>
            <person name="Sanchez A."/>
            <person name="Sanders M."/>
            <person name="Subramaniam C."/>
            <person name="Tay Y."/>
            <person name="Dear P."/>
            <person name="Doerig C."/>
            <person name="Gruber A."/>
            <person name="Parkinson J."/>
            <person name="Shirley M."/>
            <person name="Wan K.L."/>
            <person name="Berriman M."/>
            <person name="Tomley F."/>
            <person name="Pain A."/>
        </authorList>
    </citation>
    <scope>NUCLEOTIDE SEQUENCE [LARGE SCALE GENOMIC DNA]</scope>
    <source>
        <strain evidence="7">Houghton</strain>
    </source>
</reference>
<organism evidence="7 8">
    <name type="scientific">Eimeria praecox</name>
    <dbReference type="NCBI Taxonomy" id="51316"/>
    <lineage>
        <taxon>Eukaryota</taxon>
        <taxon>Sar</taxon>
        <taxon>Alveolata</taxon>
        <taxon>Apicomplexa</taxon>
        <taxon>Conoidasida</taxon>
        <taxon>Coccidia</taxon>
        <taxon>Eucoccidiorida</taxon>
        <taxon>Eimeriorina</taxon>
        <taxon>Eimeriidae</taxon>
        <taxon>Eimeria</taxon>
    </lineage>
</organism>
<reference evidence="7" key="2">
    <citation type="submission" date="2013-10" db="EMBL/GenBank/DDBJ databases">
        <authorList>
            <person name="Aslett M."/>
        </authorList>
    </citation>
    <scope>NUCLEOTIDE SEQUENCE [LARGE SCALE GENOMIC DNA]</scope>
    <source>
        <strain evidence="7">Houghton</strain>
    </source>
</reference>
<evidence type="ECO:0000256" key="4">
    <source>
        <dbReference type="ARBA" id="ARBA00023014"/>
    </source>
</evidence>
<dbReference type="SMART" id="SM00704">
    <property type="entry name" value="ZnF_CDGSH"/>
    <property type="match status" value="1"/>
</dbReference>
<evidence type="ECO:0000256" key="5">
    <source>
        <dbReference type="ARBA" id="ARBA00034078"/>
    </source>
</evidence>
<dbReference type="OrthoDB" id="354334at2759"/>
<keyword evidence="4" id="KW-0411">Iron-sulfur</keyword>
<evidence type="ECO:0000256" key="1">
    <source>
        <dbReference type="ARBA" id="ARBA00022714"/>
    </source>
</evidence>
<protein>
    <submittedName>
        <fullName evidence="7">Clone ZZD536 mRNA sequence-like protein, related</fullName>
    </submittedName>
</protein>
<dbReference type="InterPro" id="IPR018967">
    <property type="entry name" value="FeS-contain_CDGSH-typ"/>
</dbReference>
<dbReference type="Pfam" id="PF09360">
    <property type="entry name" value="zf-CDGSH"/>
    <property type="match status" value="1"/>
</dbReference>
<dbReference type="AlphaFoldDB" id="U6G7E2"/>
<keyword evidence="1" id="KW-0001">2Fe-2S</keyword>
<dbReference type="EMBL" id="HG691310">
    <property type="protein sequence ID" value="CDI76171.1"/>
    <property type="molecule type" value="Genomic_DNA"/>
</dbReference>
<dbReference type="InterPro" id="IPR042216">
    <property type="entry name" value="MitoNEET_CISD"/>
</dbReference>